<dbReference type="Gene3D" id="1.10.520.20">
    <property type="entry name" value="N-terminal domain of the delta subunit of the F1F0-ATP synthase"/>
    <property type="match status" value="1"/>
</dbReference>
<keyword evidence="6 8" id="KW-0139">CF(1)</keyword>
<dbReference type="InterPro" id="IPR026015">
    <property type="entry name" value="ATP_synth_OSCP/delta_N_sf"/>
</dbReference>
<dbReference type="HAMAP" id="MF_01416">
    <property type="entry name" value="ATP_synth_delta_bact"/>
    <property type="match status" value="1"/>
</dbReference>
<keyword evidence="10" id="KW-1185">Reference proteome</keyword>
<protein>
    <recommendedName>
        <fullName evidence="8">ATP synthase subunit delta</fullName>
    </recommendedName>
    <alternativeName>
        <fullName evidence="8">ATP synthase F(1) sector subunit delta</fullName>
    </alternativeName>
    <alternativeName>
        <fullName evidence="8">F-type ATPase subunit delta</fullName>
        <shortName evidence="8">F-ATPase subunit delta</shortName>
    </alternativeName>
</protein>
<dbReference type="Proteomes" id="UP000003973">
    <property type="component" value="Unassembled WGS sequence"/>
</dbReference>
<comment type="caution">
    <text evidence="9">The sequence shown here is derived from an EMBL/GenBank/DDBJ whole genome shotgun (WGS) entry which is preliminary data.</text>
</comment>
<comment type="similarity">
    <text evidence="8">Belongs to the ATPase delta chain family.</text>
</comment>
<dbReference type="AlphaFoldDB" id="C3X5Z2"/>
<dbReference type="PRINTS" id="PR00125">
    <property type="entry name" value="ATPASEDELTA"/>
</dbReference>
<keyword evidence="7 8" id="KW-0066">ATP synthesis</keyword>
<comment type="function">
    <text evidence="8">F(1)F(0) ATP synthase produces ATP from ADP in the presence of a proton or sodium gradient. F-type ATPases consist of two structural domains, F(1) containing the extramembraneous catalytic core and F(0) containing the membrane proton channel, linked together by a central stalk and a peripheral stalk. During catalysis, ATP synthesis in the catalytic domain of F(1) is coupled via a rotary mechanism of the central stalk subunits to proton translocation.</text>
</comment>
<dbReference type="Pfam" id="PF00213">
    <property type="entry name" value="OSCP"/>
    <property type="match status" value="1"/>
</dbReference>
<evidence type="ECO:0000256" key="4">
    <source>
        <dbReference type="ARBA" id="ARBA00023065"/>
    </source>
</evidence>
<evidence type="ECO:0000256" key="5">
    <source>
        <dbReference type="ARBA" id="ARBA00023136"/>
    </source>
</evidence>
<evidence type="ECO:0000256" key="6">
    <source>
        <dbReference type="ARBA" id="ARBA00023196"/>
    </source>
</evidence>
<evidence type="ECO:0000256" key="1">
    <source>
        <dbReference type="ARBA" id="ARBA00004370"/>
    </source>
</evidence>
<evidence type="ECO:0000256" key="2">
    <source>
        <dbReference type="ARBA" id="ARBA00022448"/>
    </source>
</evidence>
<evidence type="ECO:0000256" key="3">
    <source>
        <dbReference type="ARBA" id="ARBA00022781"/>
    </source>
</evidence>
<dbReference type="eggNOG" id="COG0712">
    <property type="taxonomic scope" value="Bacteria"/>
</dbReference>
<dbReference type="EMBL" id="ACDP02000001">
    <property type="protein sequence ID" value="EEO28628.1"/>
    <property type="molecule type" value="Genomic_DNA"/>
</dbReference>
<keyword evidence="2 8" id="KW-0813">Transport</keyword>
<dbReference type="NCBIfam" id="NF004402">
    <property type="entry name" value="PRK05758.2-2"/>
    <property type="match status" value="1"/>
</dbReference>
<dbReference type="HOGENOM" id="CLU_085114_3_0_4"/>
<comment type="function">
    <text evidence="8">This protein is part of the stalk that links CF(0) to CF(1). It either transmits conformational changes from CF(0) to CF(1) or is implicated in proton conduction.</text>
</comment>
<reference evidence="9" key="1">
    <citation type="submission" date="2011-10" db="EMBL/GenBank/DDBJ databases">
        <title>The Genome Sequence of Oxalobacter formigenes HOxBLS.</title>
        <authorList>
            <consortium name="The Broad Institute Genome Sequencing Platform"/>
            <person name="Earl A."/>
            <person name="Ward D."/>
            <person name="Feldgarden M."/>
            <person name="Gevers D."/>
            <person name="Allison M.J."/>
            <person name="Humphrey S."/>
            <person name="Young S.K."/>
            <person name="Zeng Q."/>
            <person name="Gargeya S."/>
            <person name="Fitzgerald M."/>
            <person name="Haas B."/>
            <person name="Abouelleil A."/>
            <person name="Alvarado L."/>
            <person name="Arachchi H.M."/>
            <person name="Berlin A."/>
            <person name="Brown A."/>
            <person name="Chapman S.B."/>
            <person name="Chen Z."/>
            <person name="Dunbar C."/>
            <person name="Freedman E."/>
            <person name="Gearin G."/>
            <person name="Goldberg J."/>
            <person name="Griggs A."/>
            <person name="Gujja S."/>
            <person name="Heiman D."/>
            <person name="Howarth C."/>
            <person name="Larson L."/>
            <person name="Lui A."/>
            <person name="MacDonald P.J.P."/>
            <person name="Montmayeur A."/>
            <person name="Murphy C."/>
            <person name="Neiman D."/>
            <person name="Pearson M."/>
            <person name="Priest M."/>
            <person name="Roberts A."/>
            <person name="Saif S."/>
            <person name="Shea T."/>
            <person name="Shenoy N."/>
            <person name="Sisk P."/>
            <person name="Stolte C."/>
            <person name="Sykes S."/>
            <person name="Wortman J."/>
            <person name="Nusbaum C."/>
            <person name="Birren B."/>
        </authorList>
    </citation>
    <scope>NUCLEOTIDE SEQUENCE [LARGE SCALE GENOMIC DNA]</scope>
    <source>
        <strain evidence="9">HOxBLS</strain>
    </source>
</reference>
<proteinExistence type="inferred from homology"/>
<dbReference type="GO" id="GO:0005886">
    <property type="term" value="C:plasma membrane"/>
    <property type="evidence" value="ECO:0007669"/>
    <property type="project" value="UniProtKB-SubCell"/>
</dbReference>
<comment type="subcellular location">
    <subcellularLocation>
        <location evidence="8">Cell membrane</location>
        <topology evidence="8">Peripheral membrane protein</topology>
    </subcellularLocation>
    <subcellularLocation>
        <location evidence="1">Membrane</location>
    </subcellularLocation>
</comment>
<dbReference type="NCBIfam" id="TIGR01145">
    <property type="entry name" value="ATP_synt_delta"/>
    <property type="match status" value="1"/>
</dbReference>
<organism evidence="9 10">
    <name type="scientific">Oxalobacter paraformigenes</name>
    <dbReference type="NCBI Taxonomy" id="556268"/>
    <lineage>
        <taxon>Bacteria</taxon>
        <taxon>Pseudomonadati</taxon>
        <taxon>Pseudomonadota</taxon>
        <taxon>Betaproteobacteria</taxon>
        <taxon>Burkholderiales</taxon>
        <taxon>Oxalobacteraceae</taxon>
        <taxon>Oxalobacter</taxon>
    </lineage>
</organism>
<dbReference type="GO" id="GO:0045259">
    <property type="term" value="C:proton-transporting ATP synthase complex"/>
    <property type="evidence" value="ECO:0007669"/>
    <property type="project" value="UniProtKB-KW"/>
</dbReference>
<dbReference type="InterPro" id="IPR000711">
    <property type="entry name" value="ATPase_OSCP/dsu"/>
</dbReference>
<gene>
    <name evidence="8" type="primary">atpH</name>
    <name evidence="9" type="ORF">OFAG_01781</name>
</gene>
<keyword evidence="8" id="KW-1003">Cell membrane</keyword>
<keyword evidence="4 8" id="KW-0406">Ion transport</keyword>
<evidence type="ECO:0000313" key="9">
    <source>
        <dbReference type="EMBL" id="EEO28628.1"/>
    </source>
</evidence>
<evidence type="ECO:0000313" key="10">
    <source>
        <dbReference type="Proteomes" id="UP000003973"/>
    </source>
</evidence>
<dbReference type="GO" id="GO:0046933">
    <property type="term" value="F:proton-transporting ATP synthase activity, rotational mechanism"/>
    <property type="evidence" value="ECO:0007669"/>
    <property type="project" value="UniProtKB-UniRule"/>
</dbReference>
<keyword evidence="3 8" id="KW-0375">Hydrogen ion transport</keyword>
<keyword evidence="5 8" id="KW-0472">Membrane</keyword>
<evidence type="ECO:0000256" key="7">
    <source>
        <dbReference type="ARBA" id="ARBA00023310"/>
    </source>
</evidence>
<name>C3X5Z2_9BURK</name>
<dbReference type="SUPFAM" id="SSF47928">
    <property type="entry name" value="N-terminal domain of the delta subunit of the F1F0-ATP synthase"/>
    <property type="match status" value="1"/>
</dbReference>
<accession>C3X5Z2</accession>
<evidence type="ECO:0000256" key="8">
    <source>
        <dbReference type="HAMAP-Rule" id="MF_01416"/>
    </source>
</evidence>
<dbReference type="PANTHER" id="PTHR11910">
    <property type="entry name" value="ATP SYNTHASE DELTA CHAIN"/>
    <property type="match status" value="1"/>
</dbReference>
<sequence>MEIATVARPYAEALFKIAEKQDLTQWSQLIDALANIGSHPQVLEVANNPNLRKDQVAEILFQIFRCENDEMVKNFIRVLVDNDRVSLLPEIARQFEELKNASQGAAVAKIATAYPLTEAQIDELVGKLEKRFGRKLIPTVEVDESLIGGICATVGDEVLDLSVRAKLQKMHETLVS</sequence>